<comment type="catalytic activity">
    <reaction evidence="20">
        <text>L-lysyl-glycine(out) = L-lysyl-glycine(in)</text>
        <dbReference type="Rhea" id="RHEA:79407"/>
        <dbReference type="ChEBI" id="CHEBI:191202"/>
    </reaction>
</comment>
<sequence>MRTAAAGSAMREGAGQPSGARETNVLPPWRDAPLPTAVDPADTVASSPRHLSQLSLSSWAISRSSSRSEVQGGRSCWRRIKKYLVDPRRIFHKYFLLTLICFFIPGPYYHDGMVSAYKGPISDTMGLSNKEFSMLFAFSSLTGVFCGPAGMIIMRFGRTRMALAAGFVCALGSLFVVLGFEWNMFEVMLAGRFAFWLALYILLLVQTLLVYSLFEGPAMKLAYSLLILACRFGASVGYFVSGPLMRSLGVRGSLWLSVCLVFGAFGATVLFAYLFRGTTTAQTVRPLLGGARAQAKSFSCKAFADLARSVLGVILAMGSLYGAVFPFEVVADDMLQKDYGYSPDNAGFLLTSVPLVSLASPLVQPWLGSVPGKQLCSGATAFVVMVAAQVVLALQQPWSPMVGFALMGVGYVVAACSLWIVLPGLVRESVPAESAKEVEGLATGLCYAMLATFQFVSNYVAGVIKDDRSYQCVCAWFAALAGAGFLFVLVALGCRRPIASATRSTSSTREALPREVSGLTPSAAAADEAMDPPKASNVELSSSVLQEDYYIS</sequence>
<evidence type="ECO:0000256" key="8">
    <source>
        <dbReference type="ARBA" id="ARBA00044876"/>
    </source>
</evidence>
<comment type="subcellular location">
    <subcellularLocation>
        <location evidence="1">Lysosome membrane</location>
        <topology evidence="1">Multi-pass membrane protein</topology>
    </subcellularLocation>
</comment>
<evidence type="ECO:0000256" key="25">
    <source>
        <dbReference type="SAM" id="MobiDB-lite"/>
    </source>
</evidence>
<keyword evidence="6 26" id="KW-0472">Membrane</keyword>
<comment type="similarity">
    <text evidence="2">Belongs to the major facilitator superfamily.</text>
</comment>
<feature type="transmembrane region" description="Helical" evidence="26">
    <location>
        <begin position="401"/>
        <end position="426"/>
    </location>
</feature>
<comment type="catalytic activity">
    <reaction evidence="9">
        <text>L-histidyl-glycine(out) = L-histidyl-glycine(in)</text>
        <dbReference type="Rhea" id="RHEA:79395"/>
        <dbReference type="ChEBI" id="CHEBI:229957"/>
    </reaction>
</comment>
<feature type="transmembrane region" description="Helical" evidence="26">
    <location>
        <begin position="345"/>
        <end position="363"/>
    </location>
</feature>
<feature type="transmembrane region" description="Helical" evidence="26">
    <location>
        <begin position="221"/>
        <end position="241"/>
    </location>
</feature>
<comment type="catalytic activity">
    <reaction evidence="19">
        <text>L-alanyl-L-lysine(out) = L-alanyl-L-lysine(in)</text>
        <dbReference type="Rhea" id="RHEA:79415"/>
        <dbReference type="ChEBI" id="CHEBI:192470"/>
    </reaction>
</comment>
<feature type="transmembrane region" description="Helical" evidence="26">
    <location>
        <begin position="306"/>
        <end position="325"/>
    </location>
</feature>
<dbReference type="GO" id="GO:0022857">
    <property type="term" value="F:transmembrane transporter activity"/>
    <property type="evidence" value="ECO:0007669"/>
    <property type="project" value="InterPro"/>
</dbReference>
<evidence type="ECO:0000256" key="13">
    <source>
        <dbReference type="ARBA" id="ARBA00044893"/>
    </source>
</evidence>
<comment type="function">
    <text evidence="23">Lysosomal dipeptide uniporter that selectively exports lysine, arginine or histidine-containing dipeptides with a net positive charge from the lysosome lumen into the cytosol. Could play a role in a specific type of protein O-glycosylation indirectly regulating macrophages migration and tissue invasion. Also essential for liver homeostasis.</text>
</comment>
<evidence type="ECO:0000256" key="26">
    <source>
        <dbReference type="SAM" id="Phobius"/>
    </source>
</evidence>
<evidence type="ECO:0000256" key="16">
    <source>
        <dbReference type="ARBA" id="ARBA00044900"/>
    </source>
</evidence>
<feature type="transmembrane region" description="Helical" evidence="26">
    <location>
        <begin position="253"/>
        <end position="275"/>
    </location>
</feature>
<evidence type="ECO:0000313" key="27">
    <source>
        <dbReference type="EMBL" id="CAE4564044.1"/>
    </source>
</evidence>
<evidence type="ECO:0000256" key="14">
    <source>
        <dbReference type="ARBA" id="ARBA00044898"/>
    </source>
</evidence>
<dbReference type="GO" id="GO:0005765">
    <property type="term" value="C:lysosomal membrane"/>
    <property type="evidence" value="ECO:0007669"/>
    <property type="project" value="UniProtKB-SubCell"/>
</dbReference>
<keyword evidence="3" id="KW-0813">Transport</keyword>
<evidence type="ECO:0000256" key="21">
    <source>
        <dbReference type="ARBA" id="ARBA00044985"/>
    </source>
</evidence>
<feature type="transmembrane region" description="Helical" evidence="26">
    <location>
        <begin position="375"/>
        <end position="395"/>
    </location>
</feature>
<comment type="catalytic activity">
    <reaction evidence="16">
        <text>L-lysyl-L-lysine(out) = L-lysyl-L-lysine(in)</text>
        <dbReference type="Rhea" id="RHEA:79403"/>
        <dbReference type="ChEBI" id="CHEBI:229956"/>
    </reaction>
</comment>
<dbReference type="InterPro" id="IPR011701">
    <property type="entry name" value="MFS"/>
</dbReference>
<comment type="catalytic activity">
    <reaction evidence="18">
        <text>L-histidyl-L-alpha-amino acid(out) = L-histidyl-L-alpha-amino acid(in)</text>
        <dbReference type="Rhea" id="RHEA:79379"/>
        <dbReference type="ChEBI" id="CHEBI:229964"/>
    </reaction>
</comment>
<evidence type="ECO:0000256" key="15">
    <source>
        <dbReference type="ARBA" id="ARBA00044899"/>
    </source>
</evidence>
<comment type="catalytic activity">
    <reaction evidence="10">
        <text>L-alpha-aminoacyl-L-arginine(out) = L-alpha-aminoacyl-L-arginine(in)</text>
        <dbReference type="Rhea" id="RHEA:79367"/>
        <dbReference type="ChEBI" id="CHEBI:229968"/>
    </reaction>
</comment>
<gene>
    <name evidence="27" type="ORF">AMON00008_LOCUS3663</name>
</gene>
<evidence type="ECO:0000256" key="10">
    <source>
        <dbReference type="ARBA" id="ARBA00044881"/>
    </source>
</evidence>
<evidence type="ECO:0000256" key="12">
    <source>
        <dbReference type="ARBA" id="ARBA00044891"/>
    </source>
</evidence>
<comment type="catalytic activity">
    <reaction evidence="12">
        <text>L-lysyl-L-alpha-amino acid(out) = L-lysyl-L-alpha-amino acid(in)</text>
        <dbReference type="Rhea" id="RHEA:79387"/>
        <dbReference type="ChEBI" id="CHEBI:229965"/>
    </reaction>
</comment>
<name>A0A7S4PVK1_9DINO</name>
<comment type="catalytic activity">
    <reaction evidence="14">
        <text>L-aspartyl-L-lysine(out) = L-aspartyl-L-lysine(in)</text>
        <dbReference type="Rhea" id="RHEA:79411"/>
        <dbReference type="ChEBI" id="CHEBI:229953"/>
    </reaction>
</comment>
<evidence type="ECO:0000256" key="5">
    <source>
        <dbReference type="ARBA" id="ARBA00022989"/>
    </source>
</evidence>
<dbReference type="PANTHER" id="PTHR23512:SF3">
    <property type="entry name" value="MAJOR FACILITATOR SUPERFAMILY DOMAIN-CONTAINING PROTEIN 1"/>
    <property type="match status" value="1"/>
</dbReference>
<evidence type="ECO:0000256" key="3">
    <source>
        <dbReference type="ARBA" id="ARBA00022448"/>
    </source>
</evidence>
<comment type="catalytic activity">
    <reaction evidence="17">
        <text>L-arginyl-glycine(out) = L-arginyl-glycine(in)</text>
        <dbReference type="Rhea" id="RHEA:79391"/>
        <dbReference type="ChEBI" id="CHEBI:229955"/>
    </reaction>
</comment>
<evidence type="ECO:0000256" key="11">
    <source>
        <dbReference type="ARBA" id="ARBA00044884"/>
    </source>
</evidence>
<dbReference type="PANTHER" id="PTHR23512">
    <property type="entry name" value="MAJOR FACILITATOR SUPERFAMILY DOMAIN-CONTAINING PROTEIN 1"/>
    <property type="match status" value="1"/>
</dbReference>
<proteinExistence type="inferred from homology"/>
<protein>
    <recommendedName>
        <fullName evidence="21">Lysosomal dipeptide transporter MFSD1</fullName>
    </recommendedName>
    <alternativeName>
        <fullName evidence="22">Major facilitator superfamily domain-containing protein 1</fullName>
    </alternativeName>
</protein>
<feature type="region of interest" description="Disordered" evidence="25">
    <location>
        <begin position="1"/>
        <end position="46"/>
    </location>
</feature>
<comment type="catalytic activity">
    <reaction evidence="13">
        <text>L-alpha-aminoacyl-L-lysine(out) = L-alpha-aminoacyl-L-lysine(in)</text>
        <dbReference type="Rhea" id="RHEA:79383"/>
        <dbReference type="ChEBI" id="CHEBI:229966"/>
    </reaction>
</comment>
<evidence type="ECO:0000256" key="1">
    <source>
        <dbReference type="ARBA" id="ARBA00004155"/>
    </source>
</evidence>
<dbReference type="InterPro" id="IPR036259">
    <property type="entry name" value="MFS_trans_sf"/>
</dbReference>
<feature type="transmembrane region" description="Helical" evidence="26">
    <location>
        <begin position="194"/>
        <end position="214"/>
    </location>
</feature>
<reference evidence="27" key="1">
    <citation type="submission" date="2021-01" db="EMBL/GenBank/DDBJ databases">
        <authorList>
            <person name="Corre E."/>
            <person name="Pelletier E."/>
            <person name="Niang G."/>
            <person name="Scheremetjew M."/>
            <person name="Finn R."/>
            <person name="Kale V."/>
            <person name="Holt S."/>
            <person name="Cochrane G."/>
            <person name="Meng A."/>
            <person name="Brown T."/>
            <person name="Cohen L."/>
        </authorList>
    </citation>
    <scope>NUCLEOTIDE SEQUENCE</scope>
    <source>
        <strain evidence="27">CCMP3105</strain>
    </source>
</reference>
<evidence type="ECO:0000256" key="7">
    <source>
        <dbReference type="ARBA" id="ARBA00023228"/>
    </source>
</evidence>
<feature type="transmembrane region" description="Helical" evidence="26">
    <location>
        <begin position="132"/>
        <end position="154"/>
    </location>
</feature>
<feature type="transmembrane region" description="Helical" evidence="26">
    <location>
        <begin position="438"/>
        <end position="456"/>
    </location>
</feature>
<evidence type="ECO:0000256" key="9">
    <source>
        <dbReference type="ARBA" id="ARBA00044878"/>
    </source>
</evidence>
<keyword evidence="5 26" id="KW-1133">Transmembrane helix</keyword>
<evidence type="ECO:0000256" key="2">
    <source>
        <dbReference type="ARBA" id="ARBA00008335"/>
    </source>
</evidence>
<feature type="transmembrane region" description="Helical" evidence="26">
    <location>
        <begin position="90"/>
        <end position="109"/>
    </location>
</feature>
<evidence type="ECO:0000256" key="23">
    <source>
        <dbReference type="ARBA" id="ARBA00045709"/>
    </source>
</evidence>
<dbReference type="AlphaFoldDB" id="A0A7S4PVK1"/>
<evidence type="ECO:0000256" key="4">
    <source>
        <dbReference type="ARBA" id="ARBA00022692"/>
    </source>
</evidence>
<comment type="subunit">
    <text evidence="24">Homodimer. Interacts with lysosomal protein GLMP (via lumenal domain); the interaction starts while both proteins are still in the endoplasmic reticulum and is required for stabilization of MFSD1 in lysosomes but has no direct effect on its targeting to lysosomes or transporter activity.</text>
</comment>
<accession>A0A7S4PVK1</accession>
<feature type="transmembrane region" description="Helical" evidence="26">
    <location>
        <begin position="476"/>
        <end position="494"/>
    </location>
</feature>
<dbReference type="Pfam" id="PF07690">
    <property type="entry name" value="MFS_1"/>
    <property type="match status" value="1"/>
</dbReference>
<evidence type="ECO:0000256" key="22">
    <source>
        <dbReference type="ARBA" id="ARBA00045018"/>
    </source>
</evidence>
<evidence type="ECO:0000256" key="6">
    <source>
        <dbReference type="ARBA" id="ARBA00023136"/>
    </source>
</evidence>
<dbReference type="EMBL" id="HBNR01005484">
    <property type="protein sequence ID" value="CAE4564044.1"/>
    <property type="molecule type" value="Transcribed_RNA"/>
</dbReference>
<evidence type="ECO:0000256" key="18">
    <source>
        <dbReference type="ARBA" id="ARBA00044912"/>
    </source>
</evidence>
<keyword evidence="4 26" id="KW-0812">Transmembrane</keyword>
<keyword evidence="7" id="KW-0458">Lysosome</keyword>
<comment type="catalytic activity">
    <reaction evidence="11">
        <text>L-alpha-aminoacyl-L-histidine(out) = L-alpha-aminoacyl-L-histidine(in)</text>
        <dbReference type="Rhea" id="RHEA:79375"/>
        <dbReference type="ChEBI" id="CHEBI:229967"/>
    </reaction>
</comment>
<organism evidence="27">
    <name type="scientific">Alexandrium monilatum</name>
    <dbReference type="NCBI Taxonomy" id="311494"/>
    <lineage>
        <taxon>Eukaryota</taxon>
        <taxon>Sar</taxon>
        <taxon>Alveolata</taxon>
        <taxon>Dinophyceae</taxon>
        <taxon>Gonyaulacales</taxon>
        <taxon>Pyrocystaceae</taxon>
        <taxon>Alexandrium</taxon>
    </lineage>
</organism>
<dbReference type="Gene3D" id="1.20.1250.20">
    <property type="entry name" value="MFS general substrate transporter like domains"/>
    <property type="match status" value="1"/>
</dbReference>
<dbReference type="SUPFAM" id="SSF103473">
    <property type="entry name" value="MFS general substrate transporter"/>
    <property type="match status" value="1"/>
</dbReference>
<evidence type="ECO:0000256" key="17">
    <source>
        <dbReference type="ARBA" id="ARBA00044903"/>
    </source>
</evidence>
<comment type="catalytic activity">
    <reaction evidence="8">
        <text>L-lysyl-L-alanine(out) = L-lysyl-L-alanine(in)</text>
        <dbReference type="Rhea" id="RHEA:79399"/>
        <dbReference type="ChEBI" id="CHEBI:229954"/>
    </reaction>
</comment>
<feature type="transmembrane region" description="Helical" evidence="26">
    <location>
        <begin position="161"/>
        <end position="182"/>
    </location>
</feature>
<dbReference type="InterPro" id="IPR052187">
    <property type="entry name" value="MFSD1"/>
</dbReference>
<comment type="catalytic activity">
    <reaction evidence="15">
        <text>L-arginyl-L-alpha-amino acid(out) = L-arginyl-L-alpha-amino acid(in)</text>
        <dbReference type="Rhea" id="RHEA:79371"/>
        <dbReference type="ChEBI" id="CHEBI:84315"/>
    </reaction>
</comment>
<evidence type="ECO:0000256" key="20">
    <source>
        <dbReference type="ARBA" id="ARBA00044924"/>
    </source>
</evidence>
<evidence type="ECO:0000256" key="19">
    <source>
        <dbReference type="ARBA" id="ARBA00044919"/>
    </source>
</evidence>
<evidence type="ECO:0000256" key="24">
    <source>
        <dbReference type="ARBA" id="ARBA00046376"/>
    </source>
</evidence>